<keyword evidence="1" id="KW-1133">Transmembrane helix</keyword>
<accession>H3G4Z4</accession>
<dbReference type="PANTHER" id="PTHR14209:SF19">
    <property type="entry name" value="ISOAMYL ACETATE-HYDROLYZING ESTERASE 1 HOMOLOG"/>
    <property type="match status" value="1"/>
</dbReference>
<dbReference type="Proteomes" id="UP000005238">
    <property type="component" value="Unassembled WGS sequence"/>
</dbReference>
<evidence type="ECO:0000259" key="2">
    <source>
        <dbReference type="Pfam" id="PF13472"/>
    </source>
</evidence>
<dbReference type="PANTHER" id="PTHR14209">
    <property type="entry name" value="ISOAMYL ACETATE-HYDROLYZING ESTERASE 1"/>
    <property type="match status" value="1"/>
</dbReference>
<dbReference type="STRING" id="164328.H3G4Z4"/>
<feature type="transmembrane region" description="Helical" evidence="1">
    <location>
        <begin position="52"/>
        <end position="75"/>
    </location>
</feature>
<feature type="domain" description="SGNH hydrolase-type esterase" evidence="2">
    <location>
        <begin position="7"/>
        <end position="200"/>
    </location>
</feature>
<dbReference type="InParanoid" id="H3G4Z4"/>
<dbReference type="GO" id="GO:0016787">
    <property type="term" value="F:hydrolase activity"/>
    <property type="evidence" value="ECO:0007669"/>
    <property type="project" value="UniProtKB-KW"/>
</dbReference>
<reference evidence="3" key="2">
    <citation type="submission" date="2015-06" db="UniProtKB">
        <authorList>
            <consortium name="EnsemblProtists"/>
        </authorList>
    </citation>
    <scope>IDENTIFICATION</scope>
    <source>
        <strain evidence="3">Pr102</strain>
    </source>
</reference>
<keyword evidence="1" id="KW-0472">Membrane</keyword>
<dbReference type="SUPFAM" id="SSF52266">
    <property type="entry name" value="SGNH hydrolase"/>
    <property type="match status" value="1"/>
</dbReference>
<dbReference type="VEuPathDB" id="FungiDB:KRP22_14833"/>
<dbReference type="Pfam" id="PF13472">
    <property type="entry name" value="Lipase_GDSL_2"/>
    <property type="match status" value="1"/>
</dbReference>
<keyword evidence="4" id="KW-1185">Reference proteome</keyword>
<dbReference type="CDD" id="cd01838">
    <property type="entry name" value="Isoamyl_acetate_hydrolase_like"/>
    <property type="match status" value="1"/>
</dbReference>
<reference evidence="4" key="1">
    <citation type="journal article" date="2006" name="Science">
        <title>Phytophthora genome sequences uncover evolutionary origins and mechanisms of pathogenesis.</title>
        <authorList>
            <person name="Tyler B.M."/>
            <person name="Tripathy S."/>
            <person name="Zhang X."/>
            <person name="Dehal P."/>
            <person name="Jiang R.H."/>
            <person name="Aerts A."/>
            <person name="Arredondo F.D."/>
            <person name="Baxter L."/>
            <person name="Bensasson D."/>
            <person name="Beynon J.L."/>
            <person name="Chapman J."/>
            <person name="Damasceno C.M."/>
            <person name="Dorrance A.E."/>
            <person name="Dou D."/>
            <person name="Dickerman A.W."/>
            <person name="Dubchak I.L."/>
            <person name="Garbelotto M."/>
            <person name="Gijzen M."/>
            <person name="Gordon S.G."/>
            <person name="Govers F."/>
            <person name="Grunwald N.J."/>
            <person name="Huang W."/>
            <person name="Ivors K.L."/>
            <person name="Jones R.W."/>
            <person name="Kamoun S."/>
            <person name="Krampis K."/>
            <person name="Lamour K.H."/>
            <person name="Lee M.K."/>
            <person name="McDonald W.H."/>
            <person name="Medina M."/>
            <person name="Meijer H.J."/>
            <person name="Nordberg E.K."/>
            <person name="Maclean D.J."/>
            <person name="Ospina-Giraldo M.D."/>
            <person name="Morris P.F."/>
            <person name="Phuntumart V."/>
            <person name="Putnam N.H."/>
            <person name="Rash S."/>
            <person name="Rose J.K."/>
            <person name="Sakihama Y."/>
            <person name="Salamov A.A."/>
            <person name="Savidor A."/>
            <person name="Scheuring C.F."/>
            <person name="Smith B.M."/>
            <person name="Sobral B.W."/>
            <person name="Terry A."/>
            <person name="Torto-Alalibo T.A."/>
            <person name="Win J."/>
            <person name="Xu Z."/>
            <person name="Zhang H."/>
            <person name="Grigoriev I.V."/>
            <person name="Rokhsar D.S."/>
            <person name="Boore J.L."/>
        </authorList>
    </citation>
    <scope>NUCLEOTIDE SEQUENCE [LARGE SCALE GENOMIC DNA]</scope>
    <source>
        <strain evidence="4">Pr102</strain>
    </source>
</reference>
<dbReference type="VEuPathDB" id="FungiDB:KRP23_8082"/>
<dbReference type="InterPro" id="IPR045136">
    <property type="entry name" value="Iah1-like"/>
</dbReference>
<dbReference type="EnsemblProtists" id="Phyra39037">
    <property type="protein sequence ID" value="Phyra39037"/>
    <property type="gene ID" value="Phyra39037"/>
</dbReference>
<evidence type="ECO:0000313" key="3">
    <source>
        <dbReference type="EnsemblProtists" id="Phyra39037"/>
    </source>
</evidence>
<organism evidence="3 4">
    <name type="scientific">Phytophthora ramorum</name>
    <name type="common">Sudden oak death agent</name>
    <dbReference type="NCBI Taxonomy" id="164328"/>
    <lineage>
        <taxon>Eukaryota</taxon>
        <taxon>Sar</taxon>
        <taxon>Stramenopiles</taxon>
        <taxon>Oomycota</taxon>
        <taxon>Peronosporomycetes</taxon>
        <taxon>Peronosporales</taxon>
        <taxon>Peronosporaceae</taxon>
        <taxon>Phytophthora</taxon>
    </lineage>
</organism>
<evidence type="ECO:0000313" key="4">
    <source>
        <dbReference type="Proteomes" id="UP000005238"/>
    </source>
</evidence>
<name>H3G4Z4_PHYRM</name>
<dbReference type="eggNOG" id="KOG3035">
    <property type="taxonomic scope" value="Eukaryota"/>
</dbReference>
<keyword evidence="1" id="KW-0812">Transmembrane</keyword>
<dbReference type="Gene3D" id="3.40.50.1110">
    <property type="entry name" value="SGNH hydrolase"/>
    <property type="match status" value="1"/>
</dbReference>
<dbReference type="InterPro" id="IPR036514">
    <property type="entry name" value="SGNH_hydro_sf"/>
</dbReference>
<dbReference type="AlphaFoldDB" id="H3G4Z4"/>
<dbReference type="InterPro" id="IPR013830">
    <property type="entry name" value="SGNH_hydro"/>
</dbReference>
<dbReference type="HOGENOM" id="CLU_051989_0_2_1"/>
<dbReference type="EMBL" id="DS566007">
    <property type="status" value="NOT_ANNOTATED_CDS"/>
    <property type="molecule type" value="Genomic_DNA"/>
</dbReference>
<evidence type="ECO:0000256" key="1">
    <source>
        <dbReference type="SAM" id="Phobius"/>
    </source>
</evidence>
<sequence length="211" mass="23223">MRPLLLFTGDSITEQGTDPTTDGWVTLLQSEYTRSADMVVRGLGGYNTRYDLVILFFTLLMGISFQGVVTVWFGANDAALPNGSNVERHVPLALYTENLVQIVNKFQESVPALSILLITPPHIDDAVRQSYADQRSDNKRGLLDRSNTMAGSYAHACVEAANRLGVPVLDLYTFFNAMSASTRNALLADGLHFNAQGNKLVRDQIRAKIKS</sequence>
<dbReference type="OMA" id="VIWPKVI"/>
<proteinExistence type="predicted"/>
<protein>
    <recommendedName>
        <fullName evidence="2">SGNH hydrolase-type esterase domain-containing protein</fullName>
    </recommendedName>
</protein>